<evidence type="ECO:0000256" key="2">
    <source>
        <dbReference type="ARBA" id="ARBA00007365"/>
    </source>
</evidence>
<organism evidence="5 6">
    <name type="scientific">Anaerolinea thermophila</name>
    <dbReference type="NCBI Taxonomy" id="167964"/>
    <lineage>
        <taxon>Bacteria</taxon>
        <taxon>Bacillati</taxon>
        <taxon>Chloroflexota</taxon>
        <taxon>Anaerolineae</taxon>
        <taxon>Anaerolineales</taxon>
        <taxon>Anaerolineaceae</taxon>
        <taxon>Anaerolinea</taxon>
    </lineage>
</organism>
<comment type="function">
    <text evidence="1 3">PPIases accelerate the folding of proteins. It catalyzes the cis-trans isomerization of proline imidic peptide bonds in oligopeptides.</text>
</comment>
<dbReference type="GO" id="GO:0003755">
    <property type="term" value="F:peptidyl-prolyl cis-trans isomerase activity"/>
    <property type="evidence" value="ECO:0007669"/>
    <property type="project" value="UniProtKB-UniRule"/>
</dbReference>
<evidence type="ECO:0000256" key="3">
    <source>
        <dbReference type="RuleBase" id="RU363019"/>
    </source>
</evidence>
<dbReference type="PIRSF" id="PIRSF001467">
    <property type="entry name" value="Peptidylpro_ismrse"/>
    <property type="match status" value="1"/>
</dbReference>
<protein>
    <recommendedName>
        <fullName evidence="3">Peptidyl-prolyl cis-trans isomerase</fullName>
        <shortName evidence="3">PPIase</shortName>
        <ecNumber evidence="3">5.2.1.8</ecNumber>
    </recommendedName>
</protein>
<dbReference type="EC" id="5.2.1.8" evidence="3"/>
<keyword evidence="3 5" id="KW-0413">Isomerase</keyword>
<dbReference type="InterPro" id="IPR029000">
    <property type="entry name" value="Cyclophilin-like_dom_sf"/>
</dbReference>
<dbReference type="PANTHER" id="PTHR45625:SF16">
    <property type="entry name" value="PEPTIDYL-PROLYL CIS-TRANS ISOMERASE"/>
    <property type="match status" value="1"/>
</dbReference>
<dbReference type="Gene3D" id="2.40.100.10">
    <property type="entry name" value="Cyclophilin-like"/>
    <property type="match status" value="1"/>
</dbReference>
<feature type="non-terminal residue" evidence="5">
    <location>
        <position position="1"/>
    </location>
</feature>
<dbReference type="PATRIC" id="fig|167964.4.peg.1217"/>
<dbReference type="PRINTS" id="PR00153">
    <property type="entry name" value="CSAPPISMRASE"/>
</dbReference>
<dbReference type="AlphaFoldDB" id="A0A101FWW1"/>
<dbReference type="GO" id="GO:0006457">
    <property type="term" value="P:protein folding"/>
    <property type="evidence" value="ECO:0007669"/>
    <property type="project" value="InterPro"/>
</dbReference>
<name>A0A101FWW1_9CHLR</name>
<evidence type="ECO:0000313" key="6">
    <source>
        <dbReference type="Proteomes" id="UP000064249"/>
    </source>
</evidence>
<dbReference type="PROSITE" id="PS50072">
    <property type="entry name" value="CSA_PPIASE_2"/>
    <property type="match status" value="1"/>
</dbReference>
<evidence type="ECO:0000256" key="1">
    <source>
        <dbReference type="ARBA" id="ARBA00002388"/>
    </source>
</evidence>
<dbReference type="Proteomes" id="UP000064249">
    <property type="component" value="Unassembled WGS sequence"/>
</dbReference>
<sequence length="133" mass="14099">PLAVNSFIFLAQEGWYDGVYFHRVVEDFVAQAGDPSGLGAVSPGYAFDNETGNSLSFDRAGVLGMANAGVNTNGSQFFITLGPTTDSDGGYTIFGEVKEESLPILDEIALRDPNTAVDFEGATIINGIEIIEN</sequence>
<comment type="caution">
    <text evidence="5">The sequence shown here is derived from an EMBL/GenBank/DDBJ whole genome shotgun (WGS) entry which is preliminary data.</text>
</comment>
<proteinExistence type="inferred from homology"/>
<evidence type="ECO:0000313" key="5">
    <source>
        <dbReference type="EMBL" id="KUK45951.1"/>
    </source>
</evidence>
<dbReference type="InterPro" id="IPR044666">
    <property type="entry name" value="Cyclophilin_A-like"/>
</dbReference>
<keyword evidence="3" id="KW-0697">Rotamase</keyword>
<feature type="domain" description="PPIase cyclophilin-type" evidence="4">
    <location>
        <begin position="1"/>
        <end position="108"/>
    </location>
</feature>
<dbReference type="CDD" id="cd00317">
    <property type="entry name" value="cyclophilin"/>
    <property type="match status" value="1"/>
</dbReference>
<accession>A0A101FWW1</accession>
<dbReference type="PANTHER" id="PTHR45625">
    <property type="entry name" value="PEPTIDYL-PROLYL CIS-TRANS ISOMERASE-RELATED"/>
    <property type="match status" value="1"/>
</dbReference>
<dbReference type="EMBL" id="LGFU01000106">
    <property type="protein sequence ID" value="KUK45951.1"/>
    <property type="molecule type" value="Genomic_DNA"/>
</dbReference>
<dbReference type="InterPro" id="IPR024936">
    <property type="entry name" value="Cyclophilin-type_PPIase"/>
</dbReference>
<evidence type="ECO:0000259" key="4">
    <source>
        <dbReference type="PROSITE" id="PS50072"/>
    </source>
</evidence>
<dbReference type="PROSITE" id="PS00170">
    <property type="entry name" value="CSA_PPIASE_1"/>
    <property type="match status" value="1"/>
</dbReference>
<dbReference type="Pfam" id="PF00160">
    <property type="entry name" value="Pro_isomerase"/>
    <property type="match status" value="1"/>
</dbReference>
<reference evidence="5 6" key="1">
    <citation type="journal article" date="2015" name="MBio">
        <title>Genome-Resolved Metagenomic Analysis Reveals Roles for Candidate Phyla and Other Microbial Community Members in Biogeochemical Transformations in Oil Reservoirs.</title>
        <authorList>
            <person name="Hu P."/>
            <person name="Tom L."/>
            <person name="Singh A."/>
            <person name="Thomas B.C."/>
            <person name="Baker B.J."/>
            <person name="Piceno Y.M."/>
            <person name="Andersen G.L."/>
            <person name="Banfield J.F."/>
        </authorList>
    </citation>
    <scope>NUCLEOTIDE SEQUENCE [LARGE SCALE GENOMIC DNA]</scope>
    <source>
        <strain evidence="5">46_16</strain>
    </source>
</reference>
<dbReference type="InterPro" id="IPR002130">
    <property type="entry name" value="Cyclophilin-type_PPIase_dom"/>
</dbReference>
<comment type="similarity">
    <text evidence="2 3">Belongs to the cyclophilin-type PPIase family.</text>
</comment>
<dbReference type="InterPro" id="IPR020892">
    <property type="entry name" value="Cyclophilin-type_PPIase_CS"/>
</dbReference>
<comment type="catalytic activity">
    <reaction evidence="3">
        <text>[protein]-peptidylproline (omega=180) = [protein]-peptidylproline (omega=0)</text>
        <dbReference type="Rhea" id="RHEA:16237"/>
        <dbReference type="Rhea" id="RHEA-COMP:10747"/>
        <dbReference type="Rhea" id="RHEA-COMP:10748"/>
        <dbReference type="ChEBI" id="CHEBI:83833"/>
        <dbReference type="ChEBI" id="CHEBI:83834"/>
        <dbReference type="EC" id="5.2.1.8"/>
    </reaction>
</comment>
<gene>
    <name evidence="5" type="ORF">XD73_1179</name>
</gene>
<dbReference type="SUPFAM" id="SSF50891">
    <property type="entry name" value="Cyclophilin-like"/>
    <property type="match status" value="1"/>
</dbReference>